<dbReference type="InterPro" id="IPR034804">
    <property type="entry name" value="SQR/QFR_C/D"/>
</dbReference>
<dbReference type="SUPFAM" id="SSF81343">
    <property type="entry name" value="Fumarate reductase respiratory complex transmembrane subunits"/>
    <property type="match status" value="1"/>
</dbReference>
<evidence type="ECO:0000313" key="11">
    <source>
        <dbReference type="Proteomes" id="UP001552299"/>
    </source>
</evidence>
<dbReference type="PANTHER" id="PTHR10978:SF18">
    <property type="entry name" value="SUCCINATE DEHYDROGENASE SUBUNIT 3-1, MITOCHONDRIAL"/>
    <property type="match status" value="1"/>
</dbReference>
<dbReference type="GO" id="GO:0046872">
    <property type="term" value="F:metal ion binding"/>
    <property type="evidence" value="ECO:0007669"/>
    <property type="project" value="UniProtKB-KW"/>
</dbReference>
<evidence type="ECO:0000256" key="7">
    <source>
        <dbReference type="ARBA" id="ARBA00023004"/>
    </source>
</evidence>
<dbReference type="Proteomes" id="UP001552299">
    <property type="component" value="Unassembled WGS sequence"/>
</dbReference>
<accession>A0ABD0UEZ5</accession>
<dbReference type="InterPro" id="IPR014314">
    <property type="entry name" value="Succ_DH_cytb556"/>
</dbReference>
<evidence type="ECO:0000256" key="6">
    <source>
        <dbReference type="ARBA" id="ARBA00022989"/>
    </source>
</evidence>
<evidence type="ECO:0000256" key="5">
    <source>
        <dbReference type="ARBA" id="ARBA00022723"/>
    </source>
</evidence>
<evidence type="ECO:0000256" key="9">
    <source>
        <dbReference type="SAM" id="Phobius"/>
    </source>
</evidence>
<dbReference type="AlphaFoldDB" id="A0ABD0UEZ5"/>
<organism evidence="10 11">
    <name type="scientific">Dendrobium thyrsiflorum</name>
    <name type="common">Pinecone-like raceme dendrobium</name>
    <name type="synonym">Orchid</name>
    <dbReference type="NCBI Taxonomy" id="117978"/>
    <lineage>
        <taxon>Eukaryota</taxon>
        <taxon>Viridiplantae</taxon>
        <taxon>Streptophyta</taxon>
        <taxon>Embryophyta</taxon>
        <taxon>Tracheophyta</taxon>
        <taxon>Spermatophyta</taxon>
        <taxon>Magnoliopsida</taxon>
        <taxon>Liliopsida</taxon>
        <taxon>Asparagales</taxon>
        <taxon>Orchidaceae</taxon>
        <taxon>Epidendroideae</taxon>
        <taxon>Malaxideae</taxon>
        <taxon>Dendrobiinae</taxon>
        <taxon>Dendrobium</taxon>
    </lineage>
</organism>
<evidence type="ECO:0008006" key="12">
    <source>
        <dbReference type="Google" id="ProtNLM"/>
    </source>
</evidence>
<keyword evidence="8 9" id="KW-0472">Membrane</keyword>
<comment type="subunit">
    <text evidence="2">Component of complex II composed of eight subunits in plants: four classical SDH subunits SDH1, SDH2, SDH3 and SDH4 (a flavoprotein (FP), an iron-sulfur protein (IP), and a cytochrome b composed of a large and a small subunit.), as well as four subunits unknown in mitochondria from bacteria and heterotrophic eukaryotes.</text>
</comment>
<keyword evidence="7" id="KW-0408">Iron</keyword>
<comment type="subcellular location">
    <subcellularLocation>
        <location evidence="1">Mitochondrion inner membrane</location>
        <topology evidence="1">Single-pass membrane protein</topology>
    </subcellularLocation>
</comment>
<gene>
    <name evidence="10" type="ORF">M5K25_019460</name>
</gene>
<keyword evidence="5" id="KW-0479">Metal-binding</keyword>
<evidence type="ECO:0000256" key="2">
    <source>
        <dbReference type="ARBA" id="ARBA00011313"/>
    </source>
</evidence>
<name>A0ABD0UEZ5_DENTH</name>
<evidence type="ECO:0000256" key="1">
    <source>
        <dbReference type="ARBA" id="ARBA00004434"/>
    </source>
</evidence>
<evidence type="ECO:0000256" key="4">
    <source>
        <dbReference type="ARBA" id="ARBA00022692"/>
    </source>
</evidence>
<sequence>MTDPPETVPDCIGSVGIKPFLFSPGLVSLRWILHLHFGFPGGRSYSVRTSRGELGRVTSVSYCASQLYTVVYLGDVVLSDSPPDVRSNGKNALRQLPSNIELPTEDNSVKRFLTGTRAFHESRVVSESAKGAYLNRPLSPHLPLKKPQLSATYSISHRIFGVGVASAILLFPLAMKFSTLFDV</sequence>
<dbReference type="GO" id="GO:0045273">
    <property type="term" value="C:respiratory chain complex II (succinate dehydrogenase)"/>
    <property type="evidence" value="ECO:0007669"/>
    <property type="project" value="UniProtKB-ARBA"/>
</dbReference>
<dbReference type="GO" id="GO:0005743">
    <property type="term" value="C:mitochondrial inner membrane"/>
    <property type="evidence" value="ECO:0007669"/>
    <property type="project" value="UniProtKB-SubCell"/>
</dbReference>
<dbReference type="PANTHER" id="PTHR10978">
    <property type="entry name" value="SUCCINATE DEHYDROGENASE CYTOCHROME B560 SUBUNIT"/>
    <property type="match status" value="1"/>
</dbReference>
<keyword evidence="6 9" id="KW-1133">Transmembrane helix</keyword>
<reference evidence="10 11" key="1">
    <citation type="journal article" date="2024" name="Plant Biotechnol. J.">
        <title>Dendrobium thyrsiflorum genome and its molecular insights into genes involved in important horticultural traits.</title>
        <authorList>
            <person name="Chen B."/>
            <person name="Wang J.Y."/>
            <person name="Zheng P.J."/>
            <person name="Li K.L."/>
            <person name="Liang Y.M."/>
            <person name="Chen X.F."/>
            <person name="Zhang C."/>
            <person name="Zhao X."/>
            <person name="He X."/>
            <person name="Zhang G.Q."/>
            <person name="Liu Z.J."/>
            <person name="Xu Q."/>
        </authorList>
    </citation>
    <scope>NUCLEOTIDE SEQUENCE [LARGE SCALE GENOMIC DNA]</scope>
    <source>
        <strain evidence="10">GZMU011</strain>
    </source>
</reference>
<comment type="caution">
    <text evidence="10">The sequence shown here is derived from an EMBL/GenBank/DDBJ whole genome shotgun (WGS) entry which is preliminary data.</text>
</comment>
<dbReference type="InterPro" id="IPR000701">
    <property type="entry name" value="SuccDH_FuR_B_TM-su"/>
</dbReference>
<evidence type="ECO:0000256" key="3">
    <source>
        <dbReference type="ARBA" id="ARBA00022617"/>
    </source>
</evidence>
<dbReference type="Pfam" id="PF01127">
    <property type="entry name" value="Sdh_cyt"/>
    <property type="match status" value="1"/>
</dbReference>
<dbReference type="Gene3D" id="1.20.1300.10">
    <property type="entry name" value="Fumarate reductase/succinate dehydrogenase, transmembrane subunit"/>
    <property type="match status" value="1"/>
</dbReference>
<keyword evidence="3" id="KW-0349">Heme</keyword>
<proteinExistence type="predicted"/>
<dbReference type="EMBL" id="JANQDX010000015">
    <property type="protein sequence ID" value="KAL0911327.1"/>
    <property type="molecule type" value="Genomic_DNA"/>
</dbReference>
<keyword evidence="11" id="KW-1185">Reference proteome</keyword>
<protein>
    <recommendedName>
        <fullName evidence="12">Succinate dehydrogenase subunit 3</fullName>
    </recommendedName>
</protein>
<evidence type="ECO:0000256" key="8">
    <source>
        <dbReference type="ARBA" id="ARBA00023136"/>
    </source>
</evidence>
<evidence type="ECO:0000313" key="10">
    <source>
        <dbReference type="EMBL" id="KAL0911327.1"/>
    </source>
</evidence>
<keyword evidence="4 9" id="KW-0812">Transmembrane</keyword>
<feature type="transmembrane region" description="Helical" evidence="9">
    <location>
        <begin position="155"/>
        <end position="175"/>
    </location>
</feature>